<keyword evidence="2" id="KW-0342">GTP-binding</keyword>
<dbReference type="GO" id="GO:0005525">
    <property type="term" value="F:GTP binding"/>
    <property type="evidence" value="ECO:0007669"/>
    <property type="project" value="UniProtKB-KW"/>
</dbReference>
<dbReference type="PROSITE" id="PS51419">
    <property type="entry name" value="RAB"/>
    <property type="match status" value="1"/>
</dbReference>
<evidence type="ECO:0000313" key="4">
    <source>
        <dbReference type="Proteomes" id="UP001162131"/>
    </source>
</evidence>
<dbReference type="InterPro" id="IPR027417">
    <property type="entry name" value="P-loop_NTPase"/>
</dbReference>
<dbReference type="SUPFAM" id="SSF52540">
    <property type="entry name" value="P-loop containing nucleoside triphosphate hydrolases"/>
    <property type="match status" value="1"/>
</dbReference>
<dbReference type="Gene3D" id="3.40.50.300">
    <property type="entry name" value="P-loop containing nucleotide triphosphate hydrolases"/>
    <property type="match status" value="1"/>
</dbReference>
<dbReference type="PANTHER" id="PTHR47977">
    <property type="entry name" value="RAS-RELATED PROTEIN RAB"/>
    <property type="match status" value="1"/>
</dbReference>
<proteinExistence type="predicted"/>
<keyword evidence="4" id="KW-1185">Reference proteome</keyword>
<sequence length="87" mass="9923">MFKQLNGALMAYDVNNRNSFEDTQKWIKIIEDNAPKDTAIILVANKYDQPITVSERDGKSLADFYKINLILACAKMGDNVEALLKKW</sequence>
<dbReference type="InterPro" id="IPR050227">
    <property type="entry name" value="Rab"/>
</dbReference>
<reference evidence="3" key="1">
    <citation type="submission" date="2021-09" db="EMBL/GenBank/DDBJ databases">
        <authorList>
            <consortium name="AG Swart"/>
            <person name="Singh M."/>
            <person name="Singh A."/>
            <person name="Seah K."/>
            <person name="Emmerich C."/>
        </authorList>
    </citation>
    <scope>NUCLEOTIDE SEQUENCE</scope>
    <source>
        <strain evidence="3">ATCC30299</strain>
    </source>
</reference>
<organism evidence="3 4">
    <name type="scientific">Blepharisma stoltei</name>
    <dbReference type="NCBI Taxonomy" id="1481888"/>
    <lineage>
        <taxon>Eukaryota</taxon>
        <taxon>Sar</taxon>
        <taxon>Alveolata</taxon>
        <taxon>Ciliophora</taxon>
        <taxon>Postciliodesmatophora</taxon>
        <taxon>Heterotrichea</taxon>
        <taxon>Heterotrichida</taxon>
        <taxon>Blepharismidae</taxon>
        <taxon>Blepharisma</taxon>
    </lineage>
</organism>
<dbReference type="Proteomes" id="UP001162131">
    <property type="component" value="Unassembled WGS sequence"/>
</dbReference>
<evidence type="ECO:0000313" key="3">
    <source>
        <dbReference type="EMBL" id="CAG9323319.1"/>
    </source>
</evidence>
<gene>
    <name evidence="3" type="ORF">BSTOLATCC_MIC33219</name>
</gene>
<dbReference type="SMART" id="SM00175">
    <property type="entry name" value="RAB"/>
    <property type="match status" value="1"/>
</dbReference>
<evidence type="ECO:0000256" key="1">
    <source>
        <dbReference type="ARBA" id="ARBA00022741"/>
    </source>
</evidence>
<dbReference type="Pfam" id="PF00071">
    <property type="entry name" value="Ras"/>
    <property type="match status" value="1"/>
</dbReference>
<accession>A0AAU9J518</accession>
<dbReference type="InterPro" id="IPR001806">
    <property type="entry name" value="Small_GTPase"/>
</dbReference>
<evidence type="ECO:0000256" key="2">
    <source>
        <dbReference type="ARBA" id="ARBA00023134"/>
    </source>
</evidence>
<name>A0AAU9J518_9CILI</name>
<dbReference type="GO" id="GO:0003924">
    <property type="term" value="F:GTPase activity"/>
    <property type="evidence" value="ECO:0007669"/>
    <property type="project" value="InterPro"/>
</dbReference>
<dbReference type="EMBL" id="CAJZBQ010000033">
    <property type="protein sequence ID" value="CAG9323319.1"/>
    <property type="molecule type" value="Genomic_DNA"/>
</dbReference>
<protein>
    <submittedName>
        <fullName evidence="3">Uncharacterized protein</fullName>
    </submittedName>
</protein>
<comment type="caution">
    <text evidence="3">The sequence shown here is derived from an EMBL/GenBank/DDBJ whole genome shotgun (WGS) entry which is preliminary data.</text>
</comment>
<keyword evidence="1" id="KW-0547">Nucleotide-binding</keyword>
<dbReference type="AlphaFoldDB" id="A0AAU9J518"/>